<feature type="transmembrane region" description="Helical" evidence="5">
    <location>
        <begin position="331"/>
        <end position="349"/>
    </location>
</feature>
<keyword evidence="1 5" id="KW-0812">Transmembrane</keyword>
<dbReference type="CDD" id="cd17477">
    <property type="entry name" value="MFS_YcaD_like"/>
    <property type="match status" value="1"/>
</dbReference>
<dbReference type="PROSITE" id="PS50850">
    <property type="entry name" value="MFS"/>
    <property type="match status" value="1"/>
</dbReference>
<feature type="transmembrane region" description="Helical" evidence="5">
    <location>
        <begin position="160"/>
        <end position="178"/>
    </location>
</feature>
<evidence type="ECO:0000256" key="3">
    <source>
        <dbReference type="ARBA" id="ARBA00023136"/>
    </source>
</evidence>
<keyword evidence="3 5" id="KW-0472">Membrane</keyword>
<feature type="transmembrane region" description="Helical" evidence="5">
    <location>
        <begin position="289"/>
        <end position="311"/>
    </location>
</feature>
<dbReference type="InterPro" id="IPR047200">
    <property type="entry name" value="MFS_YcaD-like"/>
</dbReference>
<feature type="region of interest" description="Disordered" evidence="4">
    <location>
        <begin position="1"/>
        <end position="67"/>
    </location>
</feature>
<dbReference type="SUPFAM" id="SSF103473">
    <property type="entry name" value="MFS general substrate transporter"/>
    <property type="match status" value="1"/>
</dbReference>
<dbReference type="Gene3D" id="1.20.1250.20">
    <property type="entry name" value="MFS general substrate transporter like domains"/>
    <property type="match status" value="2"/>
</dbReference>
<feature type="transmembrane region" description="Helical" evidence="5">
    <location>
        <begin position="385"/>
        <end position="405"/>
    </location>
</feature>
<dbReference type="InterPro" id="IPR036259">
    <property type="entry name" value="MFS_trans_sf"/>
</dbReference>
<keyword evidence="2 5" id="KW-1133">Transmembrane helix</keyword>
<protein>
    <submittedName>
        <fullName evidence="7">Sugar phosphate permease</fullName>
    </submittedName>
</protein>
<feature type="transmembrane region" description="Helical" evidence="5">
    <location>
        <begin position="417"/>
        <end position="438"/>
    </location>
</feature>
<feature type="transmembrane region" description="Helical" evidence="5">
    <location>
        <begin position="249"/>
        <end position="268"/>
    </location>
</feature>
<evidence type="ECO:0000256" key="2">
    <source>
        <dbReference type="ARBA" id="ARBA00022989"/>
    </source>
</evidence>
<dbReference type="PANTHER" id="PTHR23521:SF3">
    <property type="entry name" value="MFS TRANSPORTER"/>
    <property type="match status" value="1"/>
</dbReference>
<organism evidence="7 8">
    <name type="scientific">Paraburkholderia fungorum</name>
    <dbReference type="NCBI Taxonomy" id="134537"/>
    <lineage>
        <taxon>Bacteria</taxon>
        <taxon>Pseudomonadati</taxon>
        <taxon>Pseudomonadota</taxon>
        <taxon>Betaproteobacteria</taxon>
        <taxon>Burkholderiales</taxon>
        <taxon>Burkholderiaceae</taxon>
        <taxon>Paraburkholderia</taxon>
    </lineage>
</organism>
<name>A0A1H1IP28_9BURK</name>
<proteinExistence type="predicted"/>
<accession>A0A1H1IP28</accession>
<sequence>MSGGLPEDSGGVPSERPEPTFPSECGTSKSVMSKTNEESVQKSHDPALPAEPINLETPRTGPLSEAKLLGRKTPPLTLDVQTPAGSPPPSEYRALMGLLGGYALLTLGNGLFQTLIPLRLLNAGAAMFAVGLIQSCYYAGFMVGAVFNRRLIDRIGQHRTFVAFSSVVAILALAFGRFESLPALALIRFMTGFAFMGLYTSIESWLNGVVRNERRGQVFGSYAAINYLAVGSGQFLLNTGDASGTAQLSIVAALFAAAILPVTLLEGWPLRVSDAALTRMPTQTWKDSVLAMKASTPLAIPGCVLAGFLYSSFYSMTPVYLTRTGFSTAELSAFMGTALFSALLPQWPMGRLSDTIDRRRLVYRIALTSTLLSAALAVLHERSFVWIATLAYVAVTFTQYGLIVSHVNDRTEPHRRVAITATLLLMFSFGGMVGPALASLLMSVIGPSGLFVFNAMASAMLAFFAARAMNSSRDLRTA</sequence>
<dbReference type="InterPro" id="IPR011701">
    <property type="entry name" value="MFS"/>
</dbReference>
<feature type="transmembrane region" description="Helical" evidence="5">
    <location>
        <begin position="124"/>
        <end position="148"/>
    </location>
</feature>
<dbReference type="Pfam" id="PF07690">
    <property type="entry name" value="MFS_1"/>
    <property type="match status" value="1"/>
</dbReference>
<evidence type="ECO:0000259" key="6">
    <source>
        <dbReference type="PROSITE" id="PS50850"/>
    </source>
</evidence>
<feature type="compositionally biased region" description="Polar residues" evidence="4">
    <location>
        <begin position="25"/>
        <end position="34"/>
    </location>
</feature>
<evidence type="ECO:0000313" key="7">
    <source>
        <dbReference type="EMBL" id="SDR39491.1"/>
    </source>
</evidence>
<dbReference type="PANTHER" id="PTHR23521">
    <property type="entry name" value="TRANSPORTER MFS SUPERFAMILY"/>
    <property type="match status" value="1"/>
</dbReference>
<feature type="transmembrane region" description="Helical" evidence="5">
    <location>
        <begin position="184"/>
        <end position="206"/>
    </location>
</feature>
<feature type="transmembrane region" description="Helical" evidence="5">
    <location>
        <begin position="444"/>
        <end position="466"/>
    </location>
</feature>
<dbReference type="InterPro" id="IPR020846">
    <property type="entry name" value="MFS_dom"/>
</dbReference>
<feature type="domain" description="Major facilitator superfamily (MFS) profile" evidence="6">
    <location>
        <begin position="94"/>
        <end position="473"/>
    </location>
</feature>
<dbReference type="EMBL" id="FNKP01000002">
    <property type="protein sequence ID" value="SDR39491.1"/>
    <property type="molecule type" value="Genomic_DNA"/>
</dbReference>
<gene>
    <name evidence="7" type="ORF">SAMN05443245_5455</name>
</gene>
<feature type="transmembrane region" description="Helical" evidence="5">
    <location>
        <begin position="361"/>
        <end position="379"/>
    </location>
</feature>
<dbReference type="GO" id="GO:0005886">
    <property type="term" value="C:plasma membrane"/>
    <property type="evidence" value="ECO:0007669"/>
    <property type="project" value="TreeGrafter"/>
</dbReference>
<evidence type="ECO:0000313" key="8">
    <source>
        <dbReference type="Proteomes" id="UP000183487"/>
    </source>
</evidence>
<feature type="transmembrane region" description="Helical" evidence="5">
    <location>
        <begin position="218"/>
        <end position="237"/>
    </location>
</feature>
<evidence type="ECO:0000256" key="1">
    <source>
        <dbReference type="ARBA" id="ARBA00022692"/>
    </source>
</evidence>
<dbReference type="Proteomes" id="UP000183487">
    <property type="component" value="Unassembled WGS sequence"/>
</dbReference>
<reference evidence="8" key="1">
    <citation type="submission" date="2016-10" db="EMBL/GenBank/DDBJ databases">
        <authorList>
            <person name="Varghese N."/>
        </authorList>
    </citation>
    <scope>NUCLEOTIDE SEQUENCE [LARGE SCALE GENOMIC DNA]</scope>
    <source>
        <strain evidence="8">GAS106B</strain>
    </source>
</reference>
<feature type="transmembrane region" description="Helical" evidence="5">
    <location>
        <begin position="94"/>
        <end position="112"/>
    </location>
</feature>
<dbReference type="GO" id="GO:0022857">
    <property type="term" value="F:transmembrane transporter activity"/>
    <property type="evidence" value="ECO:0007669"/>
    <property type="project" value="InterPro"/>
</dbReference>
<feature type="compositionally biased region" description="Basic and acidic residues" evidence="4">
    <location>
        <begin position="35"/>
        <end position="45"/>
    </location>
</feature>
<evidence type="ECO:0000256" key="4">
    <source>
        <dbReference type="SAM" id="MobiDB-lite"/>
    </source>
</evidence>
<keyword evidence="8" id="KW-1185">Reference proteome</keyword>
<evidence type="ECO:0000256" key="5">
    <source>
        <dbReference type="SAM" id="Phobius"/>
    </source>
</evidence>
<dbReference type="AlphaFoldDB" id="A0A1H1IP28"/>